<organism evidence="3 4">
    <name type="scientific">Streptomyces goshikiensis</name>
    <dbReference type="NCBI Taxonomy" id="1942"/>
    <lineage>
        <taxon>Bacteria</taxon>
        <taxon>Bacillati</taxon>
        <taxon>Actinomycetota</taxon>
        <taxon>Actinomycetes</taxon>
        <taxon>Kitasatosporales</taxon>
        <taxon>Streptomycetaceae</taxon>
        <taxon>Streptomyces</taxon>
    </lineage>
</organism>
<keyword evidence="2" id="KW-0472">Membrane</keyword>
<name>A0ABZ1RM19_9ACTN</name>
<accession>A0ABZ1RM19</accession>
<keyword evidence="2" id="KW-1133">Transmembrane helix</keyword>
<sequence>MTETPATETPAVETPAAAPPAVETPAARPGRRRRVAALVTGVVVLGVLAGAGVWARSALAEADRETPTRYWEAAGKSAPLRKTPDAVPANELSGKLLPVPPGYVLGPDLDADGNNFFIAGEKAVEGFKESRKGLSSSDRKKRDEMFAELKLKGLAGRTYADRDGAKMVAEVRIMQADPKAVGKFSEVSKKVLDQLKDGREAPKVEGFPDAKCGLFTVGEKKEAKIESVFCVAVEGDVMVTFRAYGPKPLSQSTAVQFFRNQMSHLKSPGESA</sequence>
<feature type="region of interest" description="Disordered" evidence="1">
    <location>
        <begin position="1"/>
        <end position="31"/>
    </location>
</feature>
<dbReference type="EMBL" id="CP108057">
    <property type="protein sequence ID" value="WUO47857.1"/>
    <property type="molecule type" value="Genomic_DNA"/>
</dbReference>
<dbReference type="RefSeq" id="WP_328776298.1">
    <property type="nucleotide sequence ID" value="NZ_CP108057.1"/>
</dbReference>
<evidence type="ECO:0008006" key="5">
    <source>
        <dbReference type="Google" id="ProtNLM"/>
    </source>
</evidence>
<gene>
    <name evidence="3" type="ORF">OHU17_19560</name>
</gene>
<evidence type="ECO:0000313" key="3">
    <source>
        <dbReference type="EMBL" id="WUO47857.1"/>
    </source>
</evidence>
<keyword evidence="4" id="KW-1185">Reference proteome</keyword>
<keyword evidence="2" id="KW-0812">Transmembrane</keyword>
<evidence type="ECO:0000313" key="4">
    <source>
        <dbReference type="Proteomes" id="UP001432075"/>
    </source>
</evidence>
<feature type="transmembrane region" description="Helical" evidence="2">
    <location>
        <begin position="35"/>
        <end position="55"/>
    </location>
</feature>
<evidence type="ECO:0000256" key="2">
    <source>
        <dbReference type="SAM" id="Phobius"/>
    </source>
</evidence>
<evidence type="ECO:0000256" key="1">
    <source>
        <dbReference type="SAM" id="MobiDB-lite"/>
    </source>
</evidence>
<proteinExistence type="predicted"/>
<protein>
    <recommendedName>
        <fullName evidence="5">Secreted protein</fullName>
    </recommendedName>
</protein>
<feature type="compositionally biased region" description="Low complexity" evidence="1">
    <location>
        <begin position="1"/>
        <end position="28"/>
    </location>
</feature>
<dbReference type="Proteomes" id="UP001432075">
    <property type="component" value="Chromosome"/>
</dbReference>
<reference evidence="3" key="1">
    <citation type="submission" date="2022-10" db="EMBL/GenBank/DDBJ databases">
        <title>The complete genomes of actinobacterial strains from the NBC collection.</title>
        <authorList>
            <person name="Joergensen T.S."/>
            <person name="Alvarez Arevalo M."/>
            <person name="Sterndorff E.B."/>
            <person name="Faurdal D."/>
            <person name="Vuksanovic O."/>
            <person name="Mourched A.-S."/>
            <person name="Charusanti P."/>
            <person name="Shaw S."/>
            <person name="Blin K."/>
            <person name="Weber T."/>
        </authorList>
    </citation>
    <scope>NUCLEOTIDE SEQUENCE</scope>
    <source>
        <strain evidence="3">NBC_00283</strain>
    </source>
</reference>